<gene>
    <name evidence="1" type="ORF">PX52LOC_05556</name>
</gene>
<dbReference type="AlphaFoldDB" id="A0A5C1AGH7"/>
<keyword evidence="2" id="KW-1185">Reference proteome</keyword>
<dbReference type="EMBL" id="CP042425">
    <property type="protein sequence ID" value="QEL18529.1"/>
    <property type="molecule type" value="Genomic_DNA"/>
</dbReference>
<accession>A0A5C1AGH7</accession>
<sequence>MLQGMTARELLQWEALWNHSPWGPIAADWRLGILMSSWNGQAPDQNRPKWGREAGHRVVQLTFDQACQAFSRTR</sequence>
<dbReference type="Proteomes" id="UP000324974">
    <property type="component" value="Chromosome"/>
</dbReference>
<evidence type="ECO:0000313" key="1">
    <source>
        <dbReference type="EMBL" id="QEL18529.1"/>
    </source>
</evidence>
<reference evidence="2" key="1">
    <citation type="submission" date="2019-08" db="EMBL/GenBank/DDBJ databases">
        <title>Limnoglobus roseus gen. nov., sp. nov., a novel freshwater planctomycete with a giant genome from the family Gemmataceae.</title>
        <authorList>
            <person name="Kulichevskaya I.S."/>
            <person name="Naumoff D.G."/>
            <person name="Miroshnikov K."/>
            <person name="Ivanova A."/>
            <person name="Philippov D.A."/>
            <person name="Hakobyan A."/>
            <person name="Rijpstra I.C."/>
            <person name="Sinninghe Damste J.S."/>
            <person name="Liesack W."/>
            <person name="Dedysh S.N."/>
        </authorList>
    </citation>
    <scope>NUCLEOTIDE SEQUENCE [LARGE SCALE GENOMIC DNA]</scope>
    <source>
        <strain evidence="2">PX52</strain>
    </source>
</reference>
<dbReference type="KEGG" id="lrs:PX52LOC_05556"/>
<protein>
    <submittedName>
        <fullName evidence="1">Uncharacterized protein</fullName>
    </submittedName>
</protein>
<organism evidence="1 2">
    <name type="scientific">Limnoglobus roseus</name>
    <dbReference type="NCBI Taxonomy" id="2598579"/>
    <lineage>
        <taxon>Bacteria</taxon>
        <taxon>Pseudomonadati</taxon>
        <taxon>Planctomycetota</taxon>
        <taxon>Planctomycetia</taxon>
        <taxon>Gemmatales</taxon>
        <taxon>Gemmataceae</taxon>
        <taxon>Limnoglobus</taxon>
    </lineage>
</organism>
<proteinExistence type="predicted"/>
<evidence type="ECO:0000313" key="2">
    <source>
        <dbReference type="Proteomes" id="UP000324974"/>
    </source>
</evidence>
<name>A0A5C1AGH7_9BACT</name>